<organism evidence="3 4">
    <name type="scientific">Rhizophagus irregularis</name>
    <dbReference type="NCBI Taxonomy" id="588596"/>
    <lineage>
        <taxon>Eukaryota</taxon>
        <taxon>Fungi</taxon>
        <taxon>Fungi incertae sedis</taxon>
        <taxon>Mucoromycota</taxon>
        <taxon>Glomeromycotina</taxon>
        <taxon>Glomeromycetes</taxon>
        <taxon>Glomerales</taxon>
        <taxon>Glomeraceae</taxon>
        <taxon>Rhizophagus</taxon>
    </lineage>
</organism>
<dbReference type="SUPFAM" id="SSF54695">
    <property type="entry name" value="POZ domain"/>
    <property type="match status" value="1"/>
</dbReference>
<evidence type="ECO:0000259" key="2">
    <source>
        <dbReference type="PROSITE" id="PS51886"/>
    </source>
</evidence>
<evidence type="ECO:0000313" key="4">
    <source>
        <dbReference type="Proteomes" id="UP000234323"/>
    </source>
</evidence>
<dbReference type="PROSITE" id="PS51886">
    <property type="entry name" value="TLDC"/>
    <property type="match status" value="1"/>
</dbReference>
<feature type="domain" description="TLDc" evidence="2">
    <location>
        <begin position="300"/>
        <end position="471"/>
    </location>
</feature>
<reference evidence="3 4" key="1">
    <citation type="submission" date="2015-10" db="EMBL/GenBank/DDBJ databases">
        <title>Genome analyses suggest a sexual origin of heterokaryosis in a supposedly ancient asexual fungus.</title>
        <authorList>
            <person name="Ropars J."/>
            <person name="Sedzielewska K."/>
            <person name="Noel J."/>
            <person name="Charron P."/>
            <person name="Farinelli L."/>
            <person name="Marton T."/>
            <person name="Kruger M."/>
            <person name="Pelin A."/>
            <person name="Brachmann A."/>
            <person name="Corradi N."/>
        </authorList>
    </citation>
    <scope>NUCLEOTIDE SEQUENCE [LARGE SCALE GENOMIC DNA]</scope>
    <source>
        <strain evidence="3 4">A4</strain>
    </source>
</reference>
<dbReference type="SMART" id="SM00225">
    <property type="entry name" value="BTB"/>
    <property type="match status" value="1"/>
</dbReference>
<accession>A0A2I1HNP5</accession>
<dbReference type="Pfam" id="PF07534">
    <property type="entry name" value="TLD"/>
    <property type="match status" value="1"/>
</dbReference>
<dbReference type="Gene3D" id="3.30.710.10">
    <property type="entry name" value="Potassium Channel Kv1.1, Chain A"/>
    <property type="match status" value="1"/>
</dbReference>
<dbReference type="Proteomes" id="UP000234323">
    <property type="component" value="Unassembled WGS sequence"/>
</dbReference>
<dbReference type="Pfam" id="PF00651">
    <property type="entry name" value="BTB"/>
    <property type="match status" value="1"/>
</dbReference>
<dbReference type="CDD" id="cd18186">
    <property type="entry name" value="BTB_POZ_ZBTB_KLHL-like"/>
    <property type="match status" value="1"/>
</dbReference>
<dbReference type="Pfam" id="PF07707">
    <property type="entry name" value="BACK"/>
    <property type="match status" value="1"/>
</dbReference>
<evidence type="ECO:0000259" key="1">
    <source>
        <dbReference type="PROSITE" id="PS50097"/>
    </source>
</evidence>
<dbReference type="PANTHER" id="PTHR24410:SF23">
    <property type="entry name" value="BTB DOMAIN-CONTAINING PROTEIN-RELATED"/>
    <property type="match status" value="1"/>
</dbReference>
<dbReference type="InterPro" id="IPR000210">
    <property type="entry name" value="BTB/POZ_dom"/>
</dbReference>
<name>A0A2I1HNP5_9GLOM</name>
<comment type="caution">
    <text evidence="3">The sequence shown here is derived from an EMBL/GenBank/DDBJ whole genome shotgun (WGS) entry which is preliminary data.</text>
</comment>
<dbReference type="VEuPathDB" id="FungiDB:RhiirFUN_003654"/>
<dbReference type="Gene3D" id="1.25.40.420">
    <property type="match status" value="1"/>
</dbReference>
<gene>
    <name evidence="3" type="ORF">RhiirA4_484299</name>
</gene>
<dbReference type="PANTHER" id="PTHR24410">
    <property type="entry name" value="HL07962P-RELATED"/>
    <property type="match status" value="1"/>
</dbReference>
<keyword evidence="4" id="KW-1185">Reference proteome</keyword>
<protein>
    <submittedName>
        <fullName evidence="3">BTB-domain-containing protein</fullName>
    </submittedName>
</protein>
<sequence length="474" mass="55813">MTSKSNSSLSKDLSLMLNDSDDYNVIIYVGKNPNIKEFRAHTNILRARSPYFKGALSNLWIRNRNNDNMIEFKKPNINPDVFEIILEYIYTGEVNLTKKSGENILALLIASDELLLDELFELVQDYLIKRSIWVEQNFVLVLHTIYKLSRCKKLQDHCIESICADPQLFFTSKDFLSLDKGILYYLLKRDDLAIEEIILWDYLIDWGIMRNPSLRHRKNRKTKWSNINFETLKETLSRFIPLIRFSGISSADFFDRVRPFKPIIPNYIYEEIMEYHMKNALPKTTFLPPRTGNIQKIESFIIKQKQLNIIINWIDKKNSDYNRNKVDGFYNFDLIYRKSRDKNDEIRDRFADKGPVLILIKELSGKIFGGYNPIGWCKNIRNKYLSTKESFIFSFENNEDTKEMEIEIGRVINSLYAIYDYSRTAVNFGKGDLKLKYDKLTSFDGGVYGHLKKNNNRDEYEVEEIEAFSVNITL</sequence>
<proteinExistence type="predicted"/>
<dbReference type="InterPro" id="IPR006571">
    <property type="entry name" value="TLDc_dom"/>
</dbReference>
<dbReference type="VEuPathDB" id="FungiDB:RhiirA1_469895"/>
<dbReference type="InterPro" id="IPR011705">
    <property type="entry name" value="BACK"/>
</dbReference>
<feature type="domain" description="BTB" evidence="1">
    <location>
        <begin position="23"/>
        <end position="98"/>
    </location>
</feature>
<dbReference type="InterPro" id="IPR011333">
    <property type="entry name" value="SKP1/BTB/POZ_sf"/>
</dbReference>
<dbReference type="VEuPathDB" id="FungiDB:FUN_021758"/>
<dbReference type="EMBL" id="LLXI01004332">
    <property type="protein sequence ID" value="PKY60508.1"/>
    <property type="molecule type" value="Genomic_DNA"/>
</dbReference>
<dbReference type="PROSITE" id="PS50097">
    <property type="entry name" value="BTB"/>
    <property type="match status" value="1"/>
</dbReference>
<evidence type="ECO:0000313" key="3">
    <source>
        <dbReference type="EMBL" id="PKY60508.1"/>
    </source>
</evidence>
<dbReference type="AlphaFoldDB" id="A0A2I1HNP5"/>
<dbReference type="InterPro" id="IPR051481">
    <property type="entry name" value="BTB-POZ/Galectin-3-binding"/>
</dbReference>